<dbReference type="InterPro" id="IPR024072">
    <property type="entry name" value="DHFR-like_dom_sf"/>
</dbReference>
<dbReference type="SUPFAM" id="SSF53597">
    <property type="entry name" value="Dihydrofolate reductase-like"/>
    <property type="match status" value="1"/>
</dbReference>
<sequence length="157" mass="18166">MITLLWAQTRSGVIGKAGHLPWDIKAEMQHFINYTRHKTVLMGRNTWESLKLKPLPNRKNIVVTSRPMTITHPNLEVTNNLKNVLKYYENSGEELIIIGGSKVYETVLAMADKLVISYIYQDYDGDTYAPSIESLPFKLIETKKYQDFEVAIYERKI</sequence>
<dbReference type="GO" id="GO:0004146">
    <property type="term" value="F:dihydrofolate reductase activity"/>
    <property type="evidence" value="ECO:0007669"/>
    <property type="project" value="UniProtKB-EC"/>
</dbReference>
<evidence type="ECO:0000256" key="4">
    <source>
        <dbReference type="ARBA" id="ARBA00022563"/>
    </source>
</evidence>
<dbReference type="EC" id="1.5.1.3" evidence="3"/>
<dbReference type="GO" id="GO:0046655">
    <property type="term" value="P:folic acid metabolic process"/>
    <property type="evidence" value="ECO:0007669"/>
    <property type="project" value="TreeGrafter"/>
</dbReference>
<keyword evidence="4" id="KW-0554">One-carbon metabolism</keyword>
<dbReference type="UniPathway" id="UPA00077">
    <property type="reaction ID" value="UER00158"/>
</dbReference>
<evidence type="ECO:0000256" key="6">
    <source>
        <dbReference type="ARBA" id="ARBA00023002"/>
    </source>
</evidence>
<dbReference type="PROSITE" id="PS00075">
    <property type="entry name" value="DHFR_1"/>
    <property type="match status" value="1"/>
</dbReference>
<dbReference type="GO" id="GO:0005829">
    <property type="term" value="C:cytosol"/>
    <property type="evidence" value="ECO:0007669"/>
    <property type="project" value="TreeGrafter"/>
</dbReference>
<reference evidence="9 10" key="1">
    <citation type="submission" date="2017-11" db="EMBL/GenBank/DDBJ databases">
        <title>Complete genome sequence of Spiroplasma clarkii CN-5 (DSM 19994).</title>
        <authorList>
            <person name="Tsai Y.-M."/>
            <person name="Chang A."/>
            <person name="Lo W.-S."/>
            <person name="Kuo C.-H."/>
        </authorList>
    </citation>
    <scope>NUCLEOTIDE SEQUENCE [LARGE SCALE GENOMIC DNA]</scope>
    <source>
        <strain evidence="9 10">CN-5</strain>
    </source>
</reference>
<evidence type="ECO:0000259" key="8">
    <source>
        <dbReference type="PROSITE" id="PS51330"/>
    </source>
</evidence>
<organism evidence="9 10">
    <name type="scientific">Spiroplasma clarkii</name>
    <dbReference type="NCBI Taxonomy" id="2139"/>
    <lineage>
        <taxon>Bacteria</taxon>
        <taxon>Bacillati</taxon>
        <taxon>Mycoplasmatota</taxon>
        <taxon>Mollicutes</taxon>
        <taxon>Entomoplasmatales</taxon>
        <taxon>Spiroplasmataceae</taxon>
        <taxon>Spiroplasma</taxon>
    </lineage>
</organism>
<accession>A0A1Y0L0X6</accession>
<dbReference type="EMBL" id="CP024870">
    <property type="protein sequence ID" value="ATX70846.1"/>
    <property type="molecule type" value="Genomic_DNA"/>
</dbReference>
<evidence type="ECO:0000256" key="5">
    <source>
        <dbReference type="ARBA" id="ARBA00022857"/>
    </source>
</evidence>
<evidence type="ECO:0000256" key="2">
    <source>
        <dbReference type="ARBA" id="ARBA00009539"/>
    </source>
</evidence>
<evidence type="ECO:0000256" key="7">
    <source>
        <dbReference type="RuleBase" id="RU004474"/>
    </source>
</evidence>
<dbReference type="KEGG" id="scla:SCLARK_00801"/>
<dbReference type="InterPro" id="IPR012259">
    <property type="entry name" value="DHFR"/>
</dbReference>
<dbReference type="GO" id="GO:0046452">
    <property type="term" value="P:dihydrofolate metabolic process"/>
    <property type="evidence" value="ECO:0007669"/>
    <property type="project" value="TreeGrafter"/>
</dbReference>
<dbReference type="GO" id="GO:0046654">
    <property type="term" value="P:tetrahydrofolate biosynthetic process"/>
    <property type="evidence" value="ECO:0007669"/>
    <property type="project" value="UniProtKB-UniPathway"/>
</dbReference>
<keyword evidence="10" id="KW-1185">Reference proteome</keyword>
<keyword evidence="5" id="KW-0521">NADP</keyword>
<dbReference type="Pfam" id="PF00186">
    <property type="entry name" value="DHFR_1"/>
    <property type="match status" value="1"/>
</dbReference>
<dbReference type="Gene3D" id="3.40.430.10">
    <property type="entry name" value="Dihydrofolate Reductase, subunit A"/>
    <property type="match status" value="1"/>
</dbReference>
<dbReference type="PROSITE" id="PS51330">
    <property type="entry name" value="DHFR_2"/>
    <property type="match status" value="1"/>
</dbReference>
<comment type="similarity">
    <text evidence="2 7">Belongs to the dihydrofolate reductase family.</text>
</comment>
<dbReference type="CDD" id="cd00209">
    <property type="entry name" value="DHFR"/>
    <property type="match status" value="1"/>
</dbReference>
<evidence type="ECO:0000256" key="3">
    <source>
        <dbReference type="ARBA" id="ARBA00012856"/>
    </source>
</evidence>
<dbReference type="GO" id="GO:0050661">
    <property type="term" value="F:NADP binding"/>
    <property type="evidence" value="ECO:0007669"/>
    <property type="project" value="InterPro"/>
</dbReference>
<protein>
    <recommendedName>
        <fullName evidence="3">dihydrofolate reductase</fullName>
        <ecNumber evidence="3">1.5.1.3</ecNumber>
    </recommendedName>
</protein>
<name>A0A1Y0L0X6_9MOLU</name>
<dbReference type="InterPro" id="IPR017925">
    <property type="entry name" value="DHFR_CS"/>
</dbReference>
<dbReference type="Proteomes" id="UP000231179">
    <property type="component" value="Chromosome"/>
</dbReference>
<dbReference type="AlphaFoldDB" id="A0A1Y0L0X6"/>
<dbReference type="PRINTS" id="PR00070">
    <property type="entry name" value="DHFR"/>
</dbReference>
<dbReference type="PANTHER" id="PTHR48069">
    <property type="entry name" value="DIHYDROFOLATE REDUCTASE"/>
    <property type="match status" value="1"/>
</dbReference>
<gene>
    <name evidence="9" type="primary">dfrA</name>
    <name evidence="9" type="ORF">SCLAR_v1c05270</name>
</gene>
<dbReference type="RefSeq" id="WP_100254405.1">
    <property type="nucleotide sequence ID" value="NZ_CP015819.1"/>
</dbReference>
<dbReference type="PANTHER" id="PTHR48069:SF3">
    <property type="entry name" value="DIHYDROFOLATE REDUCTASE"/>
    <property type="match status" value="1"/>
</dbReference>
<dbReference type="GO" id="GO:0006730">
    <property type="term" value="P:one-carbon metabolic process"/>
    <property type="evidence" value="ECO:0007669"/>
    <property type="project" value="UniProtKB-KW"/>
</dbReference>
<dbReference type="OrthoDB" id="9804315at2"/>
<proteinExistence type="inferred from homology"/>
<comment type="pathway">
    <text evidence="1">Cofactor biosynthesis; tetrahydrofolate biosynthesis; 5,6,7,8-tetrahydrofolate from 7,8-dihydrofolate: step 1/1.</text>
</comment>
<dbReference type="InterPro" id="IPR001796">
    <property type="entry name" value="DHFR_dom"/>
</dbReference>
<keyword evidence="6" id="KW-0560">Oxidoreductase</keyword>
<evidence type="ECO:0000313" key="9">
    <source>
        <dbReference type="EMBL" id="ATX70846.1"/>
    </source>
</evidence>
<feature type="domain" description="DHFR" evidence="8">
    <location>
        <begin position="1"/>
        <end position="157"/>
    </location>
</feature>
<evidence type="ECO:0000313" key="10">
    <source>
        <dbReference type="Proteomes" id="UP000231179"/>
    </source>
</evidence>
<evidence type="ECO:0000256" key="1">
    <source>
        <dbReference type="ARBA" id="ARBA00004903"/>
    </source>
</evidence>